<keyword evidence="8 11" id="KW-0067">ATP-binding</keyword>
<evidence type="ECO:0000256" key="8">
    <source>
        <dbReference type="ARBA" id="ARBA00022840"/>
    </source>
</evidence>
<comment type="subunit">
    <text evidence="11">Monomer.</text>
</comment>
<proteinExistence type="inferred from homology"/>
<keyword evidence="13" id="KW-1185">Reference proteome</keyword>
<keyword evidence="5 11" id="KW-0808">Transferase</keyword>
<keyword evidence="7 11" id="KW-0418">Kinase</keyword>
<evidence type="ECO:0000256" key="1">
    <source>
        <dbReference type="ARBA" id="ARBA00004842"/>
    </source>
</evidence>
<keyword evidence="6 11" id="KW-0547">Nucleotide-binding</keyword>
<keyword evidence="9 11" id="KW-0057">Aromatic amino acid biosynthesis</keyword>
<accession>A0A964BPC5</accession>
<protein>
    <recommendedName>
        <fullName evidence="3 11">Shikimate kinase</fullName>
        <shortName evidence="11">SK</shortName>
        <ecNumber evidence="3 11">2.7.1.71</ecNumber>
    </recommendedName>
</protein>
<comment type="catalytic activity">
    <reaction evidence="10 11">
        <text>shikimate + ATP = 3-phosphoshikimate + ADP + H(+)</text>
        <dbReference type="Rhea" id="RHEA:13121"/>
        <dbReference type="ChEBI" id="CHEBI:15378"/>
        <dbReference type="ChEBI" id="CHEBI:30616"/>
        <dbReference type="ChEBI" id="CHEBI:36208"/>
        <dbReference type="ChEBI" id="CHEBI:145989"/>
        <dbReference type="ChEBI" id="CHEBI:456216"/>
        <dbReference type="EC" id="2.7.1.71"/>
    </reaction>
</comment>
<evidence type="ECO:0000256" key="4">
    <source>
        <dbReference type="ARBA" id="ARBA00022605"/>
    </source>
</evidence>
<feature type="binding site" evidence="11">
    <location>
        <position position="121"/>
    </location>
    <ligand>
        <name>substrate</name>
    </ligand>
</feature>
<keyword evidence="11" id="KW-0460">Magnesium</keyword>
<dbReference type="PANTHER" id="PTHR21087:SF16">
    <property type="entry name" value="SHIKIMATE KINASE 1, CHLOROPLASTIC"/>
    <property type="match status" value="1"/>
</dbReference>
<keyword evidence="4 11" id="KW-0028">Amino-acid biosynthesis</keyword>
<dbReference type="Gene3D" id="3.40.50.300">
    <property type="entry name" value="P-loop containing nucleotide triphosphate hydrolases"/>
    <property type="match status" value="1"/>
</dbReference>
<dbReference type="PRINTS" id="PR01100">
    <property type="entry name" value="SHIKIMTKNASE"/>
</dbReference>
<feature type="binding site" evidence="11">
    <location>
        <position position="71"/>
    </location>
    <ligand>
        <name>substrate</name>
    </ligand>
</feature>
<feature type="binding site" evidence="11">
    <location>
        <position position="25"/>
    </location>
    <ligand>
        <name>substrate</name>
    </ligand>
</feature>
<dbReference type="InterPro" id="IPR023000">
    <property type="entry name" value="Shikimate_kinase_CS"/>
</dbReference>
<comment type="caution">
    <text evidence="11">Lacks conserved residue(s) required for the propagation of feature annotation.</text>
</comment>
<dbReference type="GO" id="GO:0008652">
    <property type="term" value="P:amino acid biosynthetic process"/>
    <property type="evidence" value="ECO:0007669"/>
    <property type="project" value="UniProtKB-KW"/>
</dbReference>
<dbReference type="AlphaFoldDB" id="A0A964BPC5"/>
<evidence type="ECO:0000256" key="2">
    <source>
        <dbReference type="ARBA" id="ARBA00006997"/>
    </source>
</evidence>
<dbReference type="EMBL" id="JADWDC010000017">
    <property type="protein sequence ID" value="MCC0177123.1"/>
    <property type="molecule type" value="Genomic_DNA"/>
</dbReference>
<comment type="cofactor">
    <cofactor evidence="11">
        <name>Mg(2+)</name>
        <dbReference type="ChEBI" id="CHEBI:18420"/>
    </cofactor>
    <text evidence="11">Binds 1 Mg(2+) ion per subunit.</text>
</comment>
<evidence type="ECO:0000313" key="13">
    <source>
        <dbReference type="Proteomes" id="UP000729733"/>
    </source>
</evidence>
<evidence type="ECO:0000256" key="7">
    <source>
        <dbReference type="ARBA" id="ARBA00022777"/>
    </source>
</evidence>
<comment type="caution">
    <text evidence="12">The sequence shown here is derived from an EMBL/GenBank/DDBJ whole genome shotgun (WGS) entry which is preliminary data.</text>
</comment>
<dbReference type="GO" id="GO:0005829">
    <property type="term" value="C:cytosol"/>
    <property type="evidence" value="ECO:0007669"/>
    <property type="project" value="TreeGrafter"/>
</dbReference>
<dbReference type="GO" id="GO:0009423">
    <property type="term" value="P:chorismate biosynthetic process"/>
    <property type="evidence" value="ECO:0007669"/>
    <property type="project" value="UniProtKB-UniRule"/>
</dbReference>
<comment type="subcellular location">
    <subcellularLocation>
        <location evidence="11">Cytoplasm</location>
    </subcellularLocation>
</comment>
<dbReference type="PANTHER" id="PTHR21087">
    <property type="entry name" value="SHIKIMATE KINASE"/>
    <property type="match status" value="1"/>
</dbReference>
<dbReference type="InterPro" id="IPR027417">
    <property type="entry name" value="P-loop_NTPase"/>
</dbReference>
<dbReference type="Pfam" id="PF01202">
    <property type="entry name" value="SKI"/>
    <property type="match status" value="1"/>
</dbReference>
<evidence type="ECO:0000256" key="3">
    <source>
        <dbReference type="ARBA" id="ARBA00012154"/>
    </source>
</evidence>
<feature type="binding site" evidence="11">
    <location>
        <begin position="3"/>
        <end position="8"/>
    </location>
    <ligand>
        <name>ATP</name>
        <dbReference type="ChEBI" id="CHEBI:30616"/>
    </ligand>
</feature>
<reference evidence="12" key="1">
    <citation type="journal article" date="2021" name="Antonie Van Leeuwenhoek">
        <title>Draft genome and description of Waterburya agarophytonicola gen. nov. sp. nov. (Pleurocapsales, Cyanobacteria): a seaweed symbiont.</title>
        <authorList>
            <person name="Bonthond G."/>
            <person name="Shalygin S."/>
            <person name="Bayer T."/>
            <person name="Weinberger F."/>
        </authorList>
    </citation>
    <scope>NUCLEOTIDE SEQUENCE</scope>
    <source>
        <strain evidence="12">KI4</strain>
    </source>
</reference>
<keyword evidence="11" id="KW-0963">Cytoplasm</keyword>
<keyword evidence="11" id="KW-0479">Metal-binding</keyword>
<comment type="pathway">
    <text evidence="1 11">Metabolic intermediate biosynthesis; chorismate biosynthesis; chorismate from D-erythrose 4-phosphate and phosphoenolpyruvate: step 5/7.</text>
</comment>
<dbReference type="Proteomes" id="UP000729733">
    <property type="component" value="Unassembled WGS sequence"/>
</dbReference>
<evidence type="ECO:0000256" key="9">
    <source>
        <dbReference type="ARBA" id="ARBA00023141"/>
    </source>
</evidence>
<dbReference type="InterPro" id="IPR000623">
    <property type="entry name" value="Shikimate_kinase/TSH1"/>
</dbReference>
<name>A0A964BPC5_9CYAN</name>
<evidence type="ECO:0000256" key="6">
    <source>
        <dbReference type="ARBA" id="ARBA00022741"/>
    </source>
</evidence>
<evidence type="ECO:0000256" key="10">
    <source>
        <dbReference type="ARBA" id="ARBA00048567"/>
    </source>
</evidence>
<comment type="function">
    <text evidence="11">Catalyzes the specific phosphorylation of the 3-hydroxyl group of shikimic acid using ATP as a cosubstrate.</text>
</comment>
<dbReference type="SUPFAM" id="SSF52540">
    <property type="entry name" value="P-loop containing nucleoside triphosphate hydrolases"/>
    <property type="match status" value="1"/>
</dbReference>
<gene>
    <name evidence="11" type="primary">aroK</name>
    <name evidence="12" type="ORF">I4641_09055</name>
</gene>
<sequence>MMGAGKTTVGKQLAKDLNYRFIDTDETIEAIAKQPITDIFQTEGEVYFRELETQVLSQLSVYARSVISTGGGIITKQTNWSYLRDGLVVWLDVDLEILKKRLAQDQTRPLADKLESLLETRRSLYAQADIVTPINSDISPADISAKIIETIPTVLKSQVKIPNN</sequence>
<evidence type="ECO:0000313" key="12">
    <source>
        <dbReference type="EMBL" id="MCC0177123.1"/>
    </source>
</evidence>
<organism evidence="12 13">
    <name type="scientific">Waterburya agarophytonicola KI4</name>
    <dbReference type="NCBI Taxonomy" id="2874699"/>
    <lineage>
        <taxon>Bacteria</taxon>
        <taxon>Bacillati</taxon>
        <taxon>Cyanobacteriota</taxon>
        <taxon>Cyanophyceae</taxon>
        <taxon>Pleurocapsales</taxon>
        <taxon>Hyellaceae</taxon>
        <taxon>Waterburya</taxon>
        <taxon>Waterburya agarophytonicola</taxon>
    </lineage>
</organism>
<dbReference type="InterPro" id="IPR031322">
    <property type="entry name" value="Shikimate/glucono_kinase"/>
</dbReference>
<feature type="binding site" evidence="11">
    <location>
        <position position="49"/>
    </location>
    <ligand>
        <name>substrate</name>
    </ligand>
</feature>
<dbReference type="CDD" id="cd00464">
    <property type="entry name" value="SK"/>
    <property type="match status" value="1"/>
</dbReference>
<dbReference type="PROSITE" id="PS01128">
    <property type="entry name" value="SHIKIMATE_KINASE"/>
    <property type="match status" value="1"/>
</dbReference>
<dbReference type="GO" id="GO:0009073">
    <property type="term" value="P:aromatic amino acid family biosynthetic process"/>
    <property type="evidence" value="ECO:0007669"/>
    <property type="project" value="UniProtKB-KW"/>
</dbReference>
<comment type="similarity">
    <text evidence="2 11">Belongs to the shikimate kinase family.</text>
</comment>
<dbReference type="GO" id="GO:0005524">
    <property type="term" value="F:ATP binding"/>
    <property type="evidence" value="ECO:0007669"/>
    <property type="project" value="UniProtKB-UniRule"/>
</dbReference>
<dbReference type="GO" id="GO:0004765">
    <property type="term" value="F:shikimate kinase activity"/>
    <property type="evidence" value="ECO:0007669"/>
    <property type="project" value="UniProtKB-UniRule"/>
</dbReference>
<dbReference type="GO" id="GO:0000287">
    <property type="term" value="F:magnesium ion binding"/>
    <property type="evidence" value="ECO:0007669"/>
    <property type="project" value="UniProtKB-UniRule"/>
</dbReference>
<feature type="binding site" evidence="11">
    <location>
        <position position="7"/>
    </location>
    <ligand>
        <name>Mg(2+)</name>
        <dbReference type="ChEBI" id="CHEBI:18420"/>
    </ligand>
</feature>
<dbReference type="EC" id="2.7.1.71" evidence="3 11"/>
<evidence type="ECO:0000256" key="5">
    <source>
        <dbReference type="ARBA" id="ARBA00022679"/>
    </source>
</evidence>
<evidence type="ECO:0000256" key="11">
    <source>
        <dbReference type="HAMAP-Rule" id="MF_00109"/>
    </source>
</evidence>
<feature type="binding site" evidence="11">
    <location>
        <position position="108"/>
    </location>
    <ligand>
        <name>ATP</name>
        <dbReference type="ChEBI" id="CHEBI:30616"/>
    </ligand>
</feature>
<dbReference type="HAMAP" id="MF_00109">
    <property type="entry name" value="Shikimate_kinase"/>
    <property type="match status" value="1"/>
</dbReference>